<gene>
    <name evidence="2" type="ORF">EV420DRAFT_1621740</name>
</gene>
<protein>
    <recommendedName>
        <fullName evidence="1">DUF6589 domain-containing protein</fullName>
    </recommendedName>
</protein>
<evidence type="ECO:0000313" key="3">
    <source>
        <dbReference type="Proteomes" id="UP001175211"/>
    </source>
</evidence>
<feature type="domain" description="DUF6589" evidence="1">
    <location>
        <begin position="6"/>
        <end position="121"/>
    </location>
</feature>
<evidence type="ECO:0000313" key="2">
    <source>
        <dbReference type="EMBL" id="KAK0451960.1"/>
    </source>
</evidence>
<dbReference type="GeneID" id="85359282"/>
<proteinExistence type="predicted"/>
<name>A0AA39JZV6_ARMTA</name>
<feature type="domain" description="DUF6589" evidence="1">
    <location>
        <begin position="124"/>
        <end position="262"/>
    </location>
</feature>
<evidence type="ECO:0000259" key="1">
    <source>
        <dbReference type="Pfam" id="PF20231"/>
    </source>
</evidence>
<dbReference type="EMBL" id="JAUEPS010000032">
    <property type="protein sequence ID" value="KAK0451960.1"/>
    <property type="molecule type" value="Genomic_DNA"/>
</dbReference>
<keyword evidence="3" id="KW-1185">Reference proteome</keyword>
<organism evidence="2 3">
    <name type="scientific">Armillaria tabescens</name>
    <name type="common">Ringless honey mushroom</name>
    <name type="synonym">Agaricus tabescens</name>
    <dbReference type="NCBI Taxonomy" id="1929756"/>
    <lineage>
        <taxon>Eukaryota</taxon>
        <taxon>Fungi</taxon>
        <taxon>Dikarya</taxon>
        <taxon>Basidiomycota</taxon>
        <taxon>Agaricomycotina</taxon>
        <taxon>Agaricomycetes</taxon>
        <taxon>Agaricomycetidae</taxon>
        <taxon>Agaricales</taxon>
        <taxon>Marasmiineae</taxon>
        <taxon>Physalacriaceae</taxon>
        <taxon>Desarmillaria</taxon>
    </lineage>
</organism>
<sequence>MVLALKNLITWCRDQLTIDQLCGLSKYHAMDSNSYDQLDWMLLVFGWFYLMMAFAQSLHKQYLGTTKGKGLQTSFNIMKQKGLLTMLIRGPFHHNLDEALKHIAEAHIMHGSSNALNAMDLQGQDMLQYLLLDDAIKHGDVGMMEDFLPQLLFCFQDGGNSKYMTEVLELLQALHWEWPEEVKNFVHENCWVLNMAGKSNSYVAIDQVQEYNIKDINVTYHSEGPNIKWDYLKKLHPAIPVIWSLSEHIEKQFGTLTRGKKHTIPKKKKDVETLTKLFWDSKYHDFKARQKLQADKNKARDYIGDGITKLWDGQAMANWVKN</sequence>
<dbReference type="RefSeq" id="XP_060327794.1">
    <property type="nucleotide sequence ID" value="XM_060475734.1"/>
</dbReference>
<dbReference type="AlphaFoldDB" id="A0AA39JZV6"/>
<reference evidence="2" key="1">
    <citation type="submission" date="2023-06" db="EMBL/GenBank/DDBJ databases">
        <authorList>
            <consortium name="Lawrence Berkeley National Laboratory"/>
            <person name="Ahrendt S."/>
            <person name="Sahu N."/>
            <person name="Indic B."/>
            <person name="Wong-Bajracharya J."/>
            <person name="Merenyi Z."/>
            <person name="Ke H.-M."/>
            <person name="Monk M."/>
            <person name="Kocsube S."/>
            <person name="Drula E."/>
            <person name="Lipzen A."/>
            <person name="Balint B."/>
            <person name="Henrissat B."/>
            <person name="Andreopoulos B."/>
            <person name="Martin F.M."/>
            <person name="Harder C.B."/>
            <person name="Rigling D."/>
            <person name="Ford K.L."/>
            <person name="Foster G.D."/>
            <person name="Pangilinan J."/>
            <person name="Papanicolaou A."/>
            <person name="Barry K."/>
            <person name="LaButti K."/>
            <person name="Viragh M."/>
            <person name="Koriabine M."/>
            <person name="Yan M."/>
            <person name="Riley R."/>
            <person name="Champramary S."/>
            <person name="Plett K.L."/>
            <person name="Tsai I.J."/>
            <person name="Slot J."/>
            <person name="Sipos G."/>
            <person name="Plett J."/>
            <person name="Nagy L.G."/>
            <person name="Grigoriev I.V."/>
        </authorList>
    </citation>
    <scope>NUCLEOTIDE SEQUENCE</scope>
    <source>
        <strain evidence="2">CCBAS 213</strain>
    </source>
</reference>
<dbReference type="Pfam" id="PF20231">
    <property type="entry name" value="DUF6589"/>
    <property type="match status" value="2"/>
</dbReference>
<dbReference type="InterPro" id="IPR046496">
    <property type="entry name" value="DUF6589"/>
</dbReference>
<accession>A0AA39JZV6</accession>
<dbReference type="Proteomes" id="UP001175211">
    <property type="component" value="Unassembled WGS sequence"/>
</dbReference>
<comment type="caution">
    <text evidence="2">The sequence shown here is derived from an EMBL/GenBank/DDBJ whole genome shotgun (WGS) entry which is preliminary data.</text>
</comment>